<dbReference type="AlphaFoldDB" id="R1D527"/>
<dbReference type="SUPFAM" id="SSF52047">
    <property type="entry name" value="RNI-like"/>
    <property type="match status" value="1"/>
</dbReference>
<proteinExistence type="predicted"/>
<dbReference type="HOGENOM" id="CLU_1187700_0_0_1"/>
<accession>R1D527</accession>
<feature type="non-terminal residue" evidence="1">
    <location>
        <position position="235"/>
    </location>
</feature>
<organism evidence="1">
    <name type="scientific">Emiliania huxleyi</name>
    <name type="common">Coccolithophore</name>
    <name type="synonym">Pontosphaera huxleyi</name>
    <dbReference type="NCBI Taxonomy" id="2903"/>
    <lineage>
        <taxon>Eukaryota</taxon>
        <taxon>Haptista</taxon>
        <taxon>Haptophyta</taxon>
        <taxon>Prymnesiophyceae</taxon>
        <taxon>Isochrysidales</taxon>
        <taxon>Noelaerhabdaceae</taxon>
        <taxon>Emiliania</taxon>
    </lineage>
</organism>
<dbReference type="KEGG" id="ehx:EMIHUDRAFT_250804"/>
<sequence length="235" mass="24137">MPTTSSGTAASLLANRLAANCSISAVETSIAGLQDDMVAAVCRVLAGDPLSPEAALAFASTCRSVRRAVAPVLAEARRWRARAGVLLKEAHSGAPSLRGGQSCDDLTSTQQLRLATGLVFGDAVVADASNCATLAHLIGRRSLDGLEELRIERAADGRDWRPICSALRGGALPKLAFLDLGNNSLGDAFCAALADALSADPAAVLRCVSRLTLSANRIGWDAGAEAMAARGKLGT</sequence>
<dbReference type="RefSeq" id="XP_005756243.1">
    <property type="nucleotide sequence ID" value="XM_005756186.1"/>
</dbReference>
<gene>
    <name evidence="1" type="ORF">EMIHUDRAFT_250804</name>
</gene>
<evidence type="ECO:0000313" key="1">
    <source>
        <dbReference type="EMBL" id="EOD03814.1"/>
    </source>
</evidence>
<reference evidence="1" key="1">
    <citation type="submission" date="2012-07" db="EMBL/GenBank/DDBJ databases">
        <title>Genome variability drives Emilianias global distribution.</title>
        <authorList>
            <consortium name="DOE Joint Genome Institute"/>
            <person name="Read B."/>
            <person name="Kegel J."/>
            <person name="Klute M."/>
            <person name="Kuo A."/>
            <person name="Lefebvre S.C."/>
            <person name="Maumus F."/>
            <person name="Mayer C."/>
            <person name="Miller J."/>
            <person name="Allen A."/>
            <person name="Bidle K."/>
            <person name="Borodovsky M."/>
            <person name="Bowler C."/>
            <person name="Brownlee C."/>
            <person name="Claverie J.-M."/>
            <person name="Cock M."/>
            <person name="De Vargas C."/>
            <person name="Elias M."/>
            <person name="Frickenhaus S."/>
            <person name="Gladyshev V.N."/>
            <person name="Gonzalez K."/>
            <person name="Guda C."/>
            <person name="Hadaegh A."/>
            <person name="Herman E."/>
            <person name="Iglesias-Rodriguez D."/>
            <person name="Jones B."/>
            <person name="Lawson T."/>
            <person name="Leese F."/>
            <person name="Lin Y.-C."/>
            <person name="Lindquist E."/>
            <person name="Lobanov A."/>
            <person name="Lucas S."/>
            <person name="Malik S.-H.B."/>
            <person name="Marsh M.E."/>
            <person name="Mock T."/>
            <person name="Monier A."/>
            <person name="Moreau H."/>
            <person name="Mueller-Roeber B."/>
            <person name="Napier J."/>
            <person name="Ogata H."/>
            <person name="Parker M."/>
            <person name="Probert I."/>
            <person name="Quesneville H."/>
            <person name="Raines C."/>
            <person name="Rensing S."/>
            <person name="Riano-Pachon D.M."/>
            <person name="Richier S."/>
            <person name="Rokitta S."/>
            <person name="Salamov A."/>
            <person name="Sarno A.F."/>
            <person name="Schmutz J."/>
            <person name="Schroeder D."/>
            <person name="Shiraiwa Y."/>
            <person name="Soanes D.M."/>
            <person name="Valentin K."/>
            <person name="Van Der Giezen M."/>
            <person name="Van Der Peer Y."/>
            <person name="Vardi A."/>
            <person name="Verret F."/>
            <person name="Von Dassow P."/>
            <person name="Wheeler G."/>
            <person name="Williams B."/>
            <person name="Wilson W."/>
            <person name="Wolfe G."/>
            <person name="Wurch L.L."/>
            <person name="Young J."/>
            <person name="Dacks J.B."/>
            <person name="Delwiche C.F."/>
            <person name="Dyhrman S."/>
            <person name="Glockner G."/>
            <person name="John U."/>
            <person name="Richards T."/>
            <person name="Worden A.Z."/>
            <person name="Zhang X."/>
            <person name="Grigoriev I.V."/>
        </authorList>
    </citation>
    <scope>NUCLEOTIDE SEQUENCE</scope>
    <source>
        <strain evidence="1">CCMP1516</strain>
    </source>
</reference>
<dbReference type="EMBL" id="KB870723">
    <property type="protein sequence ID" value="EOD03814.1"/>
    <property type="molecule type" value="Genomic_DNA"/>
</dbReference>
<dbReference type="Gene3D" id="3.80.10.10">
    <property type="entry name" value="Ribonuclease Inhibitor"/>
    <property type="match status" value="1"/>
</dbReference>
<name>R1D527_EMIHU</name>
<dbReference type="GeneID" id="17249964"/>
<protein>
    <submittedName>
        <fullName evidence="1">Uncharacterized protein</fullName>
    </submittedName>
</protein>
<dbReference type="InterPro" id="IPR032675">
    <property type="entry name" value="LRR_dom_sf"/>
</dbReference>